<organism evidence="1 2">
    <name type="scientific">Persicobacter diffluens</name>
    <dbReference type="NCBI Taxonomy" id="981"/>
    <lineage>
        <taxon>Bacteria</taxon>
        <taxon>Pseudomonadati</taxon>
        <taxon>Bacteroidota</taxon>
        <taxon>Cytophagia</taxon>
        <taxon>Cytophagales</taxon>
        <taxon>Persicobacteraceae</taxon>
        <taxon>Persicobacter</taxon>
    </lineage>
</organism>
<accession>A0AAN4VV30</accession>
<reference evidence="1 2" key="1">
    <citation type="submission" date="2021-12" db="EMBL/GenBank/DDBJ databases">
        <title>Genome sequencing of bacteria with rrn-lacking chromosome and rrn-plasmid.</title>
        <authorList>
            <person name="Anda M."/>
            <person name="Iwasaki W."/>
        </authorList>
    </citation>
    <scope>NUCLEOTIDE SEQUENCE [LARGE SCALE GENOMIC DNA]</scope>
    <source>
        <strain evidence="1 2">NBRC 15940</strain>
    </source>
</reference>
<protein>
    <submittedName>
        <fullName evidence="1">Uncharacterized protein</fullName>
    </submittedName>
</protein>
<dbReference type="AlphaFoldDB" id="A0AAN4VV30"/>
<name>A0AAN4VV30_9BACT</name>
<keyword evidence="2" id="KW-1185">Reference proteome</keyword>
<proteinExistence type="predicted"/>
<evidence type="ECO:0000313" key="1">
    <source>
        <dbReference type="EMBL" id="GJM60501.1"/>
    </source>
</evidence>
<dbReference type="EMBL" id="BQKE01000001">
    <property type="protein sequence ID" value="GJM60501.1"/>
    <property type="molecule type" value="Genomic_DNA"/>
</dbReference>
<gene>
    <name evidence="1" type="ORF">PEDI_10530</name>
</gene>
<comment type="caution">
    <text evidence="1">The sequence shown here is derived from an EMBL/GenBank/DDBJ whole genome shotgun (WGS) entry which is preliminary data.</text>
</comment>
<sequence>MLERWHYCQSSNLGNPLFAQALELEQYLRTWELALDSVSIMRKDDEDW</sequence>
<evidence type="ECO:0000313" key="2">
    <source>
        <dbReference type="Proteomes" id="UP001310022"/>
    </source>
</evidence>
<dbReference type="Proteomes" id="UP001310022">
    <property type="component" value="Unassembled WGS sequence"/>
</dbReference>